<dbReference type="InterPro" id="IPR003802">
    <property type="entry name" value="Sporulation_regulator_WhiA"/>
</dbReference>
<reference evidence="8" key="1">
    <citation type="submission" date="2019-09" db="EMBL/GenBank/DDBJ databases">
        <title>In-depth cultivation of the pig gut microbiome towards novel bacterial diversity and tailored functional studies.</title>
        <authorList>
            <person name="Wylensek D."/>
            <person name="Hitch T.C.A."/>
            <person name="Clavel T."/>
        </authorList>
    </citation>
    <scope>NUCLEOTIDE SEQUENCE</scope>
    <source>
        <strain evidence="8">RF-744-FAT-WT-3</strain>
    </source>
</reference>
<dbReference type="NCBIfam" id="TIGR00647">
    <property type="entry name" value="DNA_bind_WhiA"/>
    <property type="match status" value="1"/>
</dbReference>
<gene>
    <name evidence="4 8" type="primary">whiA</name>
    <name evidence="8" type="ORF">FYJ66_02735</name>
</gene>
<dbReference type="HAMAP" id="MF_01420">
    <property type="entry name" value="HTH_type_WhiA"/>
    <property type="match status" value="1"/>
</dbReference>
<proteinExistence type="inferred from homology"/>
<evidence type="ECO:0000313" key="8">
    <source>
        <dbReference type="EMBL" id="MST68508.1"/>
    </source>
</evidence>
<protein>
    <recommendedName>
        <fullName evidence="4">Probable cell division protein WhiA</fullName>
    </recommendedName>
</protein>
<evidence type="ECO:0000259" key="7">
    <source>
        <dbReference type="Pfam" id="PF14527"/>
    </source>
</evidence>
<comment type="caution">
    <text evidence="8">The sequence shown here is derived from an EMBL/GenBank/DDBJ whole genome shotgun (WGS) entry which is preliminary data.</text>
</comment>
<dbReference type="SUPFAM" id="SSF55608">
    <property type="entry name" value="Homing endonucleases"/>
    <property type="match status" value="1"/>
</dbReference>
<sequence>MSFSSELKGELARINVENKDHMLAEISGFLRVSGSLRLAGGGKFSILAATENPAVARHYKMLIRDYFDCNPGLEVGMSQMPGKAEKKGYRYALRIRPEDKSEKILRETGMMLIREGNDYLSDGIYQPIVRNKGCKKAYIRGLFLGCGTISDPHKGYHMEFVLDSRQVAWDLKKLIGTFTDLSASVTERGSDWVVYIKKADYIGDMLGIMGASNSMLEFENIKIERGIKGEAARIANCDNANVDRALNASERQLRDIRAIQEKMGIDGLPEQLRQVAVLRLERPEASLTEIGEALNPPIQKGGVNKRFRRIHQLAEETLGEE</sequence>
<evidence type="ECO:0000259" key="5">
    <source>
        <dbReference type="Pfam" id="PF02650"/>
    </source>
</evidence>
<comment type="function">
    <text evidence="4">Involved in cell division and chromosome segregation.</text>
</comment>
<dbReference type="InterPro" id="IPR027434">
    <property type="entry name" value="Homing_endonucl"/>
</dbReference>
<dbReference type="GO" id="GO:0051301">
    <property type="term" value="P:cell division"/>
    <property type="evidence" value="ECO:0007669"/>
    <property type="project" value="UniProtKB-UniRule"/>
</dbReference>
<accession>A0A6A8M7H0</accession>
<evidence type="ECO:0000256" key="2">
    <source>
        <dbReference type="ARBA" id="ARBA00023125"/>
    </source>
</evidence>
<dbReference type="AlphaFoldDB" id="A0A6A8M7H0"/>
<organism evidence="8">
    <name type="scientific">Baileyella intestinalis</name>
    <dbReference type="NCBI Taxonomy" id="2606709"/>
    <lineage>
        <taxon>Bacteria</taxon>
        <taxon>Bacillati</taxon>
        <taxon>Bacillota</taxon>
        <taxon>Clostridia</taxon>
        <taxon>Peptostreptococcales</taxon>
        <taxon>Anaerovoracaceae</taxon>
        <taxon>Baileyella</taxon>
    </lineage>
</organism>
<dbReference type="EMBL" id="VUNB01000002">
    <property type="protein sequence ID" value="MST68508.1"/>
    <property type="molecule type" value="Genomic_DNA"/>
</dbReference>
<dbReference type="Pfam" id="PF02650">
    <property type="entry name" value="HTH_WhiA"/>
    <property type="match status" value="1"/>
</dbReference>
<dbReference type="RefSeq" id="WP_338071104.1">
    <property type="nucleotide sequence ID" value="NZ_VUNB01000002.1"/>
</dbReference>
<feature type="domain" description="Sporulation regulator WhiA C-terminal" evidence="5">
    <location>
        <begin position="232"/>
        <end position="314"/>
    </location>
</feature>
<evidence type="ECO:0000256" key="1">
    <source>
        <dbReference type="ARBA" id="ARBA00022618"/>
    </source>
</evidence>
<name>A0A6A8M7H0_9FIRM</name>
<dbReference type="InterPro" id="IPR023054">
    <property type="entry name" value="Sporulation_regulator_WhiA_C"/>
</dbReference>
<feature type="domain" description="Sporulation transcription regulator WhiA N-terminal" evidence="6">
    <location>
        <begin position="21"/>
        <end position="110"/>
    </location>
</feature>
<dbReference type="InterPro" id="IPR039518">
    <property type="entry name" value="WhiA_LAGLIDADG_dom"/>
</dbReference>
<dbReference type="PANTHER" id="PTHR37307">
    <property type="entry name" value="CELL DIVISION PROTEIN WHIA-RELATED"/>
    <property type="match status" value="1"/>
</dbReference>
<dbReference type="GO" id="GO:0003677">
    <property type="term" value="F:DNA binding"/>
    <property type="evidence" value="ECO:0007669"/>
    <property type="project" value="UniProtKB-UniRule"/>
</dbReference>
<comment type="similarity">
    <text evidence="4">Belongs to the WhiA family.</text>
</comment>
<dbReference type="Pfam" id="PF10298">
    <property type="entry name" value="WhiA_N"/>
    <property type="match status" value="1"/>
</dbReference>
<keyword evidence="2 4" id="KW-0238">DNA-binding</keyword>
<evidence type="ECO:0000259" key="6">
    <source>
        <dbReference type="Pfam" id="PF10298"/>
    </source>
</evidence>
<dbReference type="InterPro" id="IPR018478">
    <property type="entry name" value="Sporu_reg_WhiA_N_dom"/>
</dbReference>
<feature type="domain" description="WhiA LAGLIDADG-like" evidence="7">
    <location>
        <begin position="136"/>
        <end position="227"/>
    </location>
</feature>
<keyword evidence="1 4" id="KW-0132">Cell division</keyword>
<dbReference type="PANTHER" id="PTHR37307:SF1">
    <property type="entry name" value="CELL DIVISION PROTEIN WHIA-RELATED"/>
    <property type="match status" value="1"/>
</dbReference>
<dbReference type="GO" id="GO:0043937">
    <property type="term" value="P:regulation of sporulation"/>
    <property type="evidence" value="ECO:0007669"/>
    <property type="project" value="InterPro"/>
</dbReference>
<evidence type="ECO:0000256" key="4">
    <source>
        <dbReference type="HAMAP-Rule" id="MF_01420"/>
    </source>
</evidence>
<dbReference type="Gene3D" id="3.10.28.10">
    <property type="entry name" value="Homing endonucleases"/>
    <property type="match status" value="1"/>
</dbReference>
<keyword evidence="3 4" id="KW-0131">Cell cycle</keyword>
<dbReference type="Pfam" id="PF14527">
    <property type="entry name" value="LAGLIDADG_WhiA"/>
    <property type="match status" value="1"/>
</dbReference>
<evidence type="ECO:0000256" key="3">
    <source>
        <dbReference type="ARBA" id="ARBA00023306"/>
    </source>
</evidence>